<keyword evidence="3" id="KW-1185">Reference proteome</keyword>
<evidence type="ECO:0000313" key="2">
    <source>
        <dbReference type="EMBL" id="KAB1075431.1"/>
    </source>
</evidence>
<organism evidence="2 3">
    <name type="scientific">Methylobacterium soli</name>
    <dbReference type="NCBI Taxonomy" id="553447"/>
    <lineage>
        <taxon>Bacteria</taxon>
        <taxon>Pseudomonadati</taxon>
        <taxon>Pseudomonadota</taxon>
        <taxon>Alphaproteobacteria</taxon>
        <taxon>Hyphomicrobiales</taxon>
        <taxon>Methylobacteriaceae</taxon>
        <taxon>Methylobacterium</taxon>
    </lineage>
</organism>
<dbReference type="AlphaFoldDB" id="A0A6L3SUJ4"/>
<dbReference type="RefSeq" id="WP_151003431.1">
    <property type="nucleotide sequence ID" value="NZ_BPQY01000036.1"/>
</dbReference>
<gene>
    <name evidence="2" type="ORF">F6X53_25030</name>
</gene>
<sequence>MQEVGRDTQHTGAIDSLDSKAIAQEHADSPAKGRTRKTKKMLGWQTRLVRAAAAHARKQRRVKTIPAQPQPLDARGLAIWLDDTLEQSW</sequence>
<dbReference type="OrthoDB" id="8009801at2"/>
<proteinExistence type="predicted"/>
<evidence type="ECO:0000256" key="1">
    <source>
        <dbReference type="SAM" id="MobiDB-lite"/>
    </source>
</evidence>
<accession>A0A6L3SUJ4</accession>
<evidence type="ECO:0000313" key="3">
    <source>
        <dbReference type="Proteomes" id="UP000474159"/>
    </source>
</evidence>
<name>A0A6L3SUJ4_9HYPH</name>
<protein>
    <submittedName>
        <fullName evidence="2">Uncharacterized protein</fullName>
    </submittedName>
</protein>
<comment type="caution">
    <text evidence="2">The sequence shown here is derived from an EMBL/GenBank/DDBJ whole genome shotgun (WGS) entry which is preliminary data.</text>
</comment>
<dbReference type="Proteomes" id="UP000474159">
    <property type="component" value="Unassembled WGS sequence"/>
</dbReference>
<reference evidence="2 3" key="1">
    <citation type="submission" date="2019-09" db="EMBL/GenBank/DDBJ databases">
        <title>YIM 48816 draft genome.</title>
        <authorList>
            <person name="Jiang L."/>
        </authorList>
    </citation>
    <scope>NUCLEOTIDE SEQUENCE [LARGE SCALE GENOMIC DNA]</scope>
    <source>
        <strain evidence="2 3">YIM 48816</strain>
    </source>
</reference>
<dbReference type="EMBL" id="VZZK01000034">
    <property type="protein sequence ID" value="KAB1075431.1"/>
    <property type="molecule type" value="Genomic_DNA"/>
</dbReference>
<feature type="region of interest" description="Disordered" evidence="1">
    <location>
        <begin position="1"/>
        <end position="42"/>
    </location>
</feature>